<evidence type="ECO:0000313" key="6">
    <source>
        <dbReference type="EMBL" id="ORE01341.1"/>
    </source>
</evidence>
<dbReference type="AlphaFoldDB" id="A0A1X0QNM5"/>
<dbReference type="FunFam" id="3.20.20.100:FF:000002">
    <property type="entry name" value="2,5-diketo-D-gluconic acid reductase A"/>
    <property type="match status" value="1"/>
</dbReference>
<dbReference type="PIRSF" id="PIRSF000097">
    <property type="entry name" value="AKR"/>
    <property type="match status" value="1"/>
</dbReference>
<evidence type="ECO:0000256" key="1">
    <source>
        <dbReference type="ARBA" id="ARBA00023002"/>
    </source>
</evidence>
<sequence length="322" mass="37364">MSSQKNYVELNRTKQKMPLVGLGTARIDRKETEEVVYNAIKTGYRLIDAALLYQNEAEVGKAIKRALSDGIVKREELFVISKLWNSHHSKEAVKKAIKVTLEDLGLDYLDLYLIHWPIPSHFVEPKDLPNIAMEKEYKMERSPIHECWRAMEELVDEGLVRNIGVSNFNVQSILDILTYCKYKPAALEIEHHPYLQQKRLVKWVNSHDIHIIAYGAFGPTVYGGVVPNNLKDVQSLFEHPVIKKIAEKHKREPGEVLLKWVIQRGITVIPKTTKIERMKSNLNLFSFDLDEDDFKKIENLDIKARFNDLVEEMYGYDFPIFD</sequence>
<dbReference type="PANTHER" id="PTHR11732">
    <property type="entry name" value="ALDO/KETO REDUCTASE"/>
    <property type="match status" value="1"/>
</dbReference>
<dbReference type="SUPFAM" id="SSF51430">
    <property type="entry name" value="NAD(P)-linked oxidoreductase"/>
    <property type="match status" value="1"/>
</dbReference>
<protein>
    <submittedName>
        <fullName evidence="6">4-dihydromethyltrisporate dehydrogenase</fullName>
    </submittedName>
</protein>
<feature type="site" description="Lowers pKa of active site Tyr" evidence="4">
    <location>
        <position position="82"/>
    </location>
</feature>
<dbReference type="PRINTS" id="PR00069">
    <property type="entry name" value="ALDKETRDTASE"/>
</dbReference>
<keyword evidence="1" id="KW-0560">Oxidoreductase</keyword>
<dbReference type="PROSITE" id="PS00063">
    <property type="entry name" value="ALDOKETO_REDUCTASE_3"/>
    <property type="match status" value="1"/>
</dbReference>
<dbReference type="InterPro" id="IPR036812">
    <property type="entry name" value="NAD(P)_OxRdtase_dom_sf"/>
</dbReference>
<organism evidence="6">
    <name type="scientific">Rhizopus microsporus var. microsporus</name>
    <dbReference type="NCBI Taxonomy" id="86635"/>
    <lineage>
        <taxon>Eukaryota</taxon>
        <taxon>Fungi</taxon>
        <taxon>Fungi incertae sedis</taxon>
        <taxon>Mucoromycota</taxon>
        <taxon>Mucoromycotina</taxon>
        <taxon>Mucoromycetes</taxon>
        <taxon>Mucorales</taxon>
        <taxon>Mucorineae</taxon>
        <taxon>Rhizopodaceae</taxon>
        <taxon>Rhizopus</taxon>
    </lineage>
</organism>
<feature type="domain" description="NADP-dependent oxidoreductase" evidence="5">
    <location>
        <begin position="23"/>
        <end position="301"/>
    </location>
</feature>
<dbReference type="InterPro" id="IPR020471">
    <property type="entry name" value="AKR"/>
</dbReference>
<evidence type="ECO:0000259" key="5">
    <source>
        <dbReference type="Pfam" id="PF00248"/>
    </source>
</evidence>
<dbReference type="VEuPathDB" id="FungiDB:BCV72DRAFT_76322"/>
<dbReference type="GO" id="GO:0016616">
    <property type="term" value="F:oxidoreductase activity, acting on the CH-OH group of donors, NAD or NADP as acceptor"/>
    <property type="evidence" value="ECO:0007669"/>
    <property type="project" value="UniProtKB-ARBA"/>
</dbReference>
<name>A0A1X0QNM5_RHIZD</name>
<gene>
    <name evidence="6" type="ORF">BCV72DRAFT_76322</name>
</gene>
<proteinExistence type="predicted"/>
<dbReference type="InterPro" id="IPR023210">
    <property type="entry name" value="NADP_OxRdtase_dom"/>
</dbReference>
<dbReference type="InterPro" id="IPR018170">
    <property type="entry name" value="Aldo/ket_reductase_CS"/>
</dbReference>
<feature type="binding site" evidence="3">
    <location>
        <position position="115"/>
    </location>
    <ligand>
        <name>substrate</name>
    </ligand>
</feature>
<dbReference type="EMBL" id="KV922148">
    <property type="protein sequence ID" value="ORE01341.1"/>
    <property type="molecule type" value="Genomic_DNA"/>
</dbReference>
<dbReference type="OrthoDB" id="416253at2759"/>
<dbReference type="PROSITE" id="PS00798">
    <property type="entry name" value="ALDOKETO_REDUCTASE_1"/>
    <property type="match status" value="1"/>
</dbReference>
<accession>A0A1X0QNM5</accession>
<dbReference type="Gene3D" id="3.20.20.100">
    <property type="entry name" value="NADP-dependent oxidoreductase domain"/>
    <property type="match status" value="1"/>
</dbReference>
<feature type="active site" description="Proton donor" evidence="2">
    <location>
        <position position="53"/>
    </location>
</feature>
<evidence type="ECO:0000256" key="4">
    <source>
        <dbReference type="PIRSR" id="PIRSR000097-3"/>
    </source>
</evidence>
<dbReference type="Pfam" id="PF00248">
    <property type="entry name" value="Aldo_ket_red"/>
    <property type="match status" value="1"/>
</dbReference>
<evidence type="ECO:0000256" key="3">
    <source>
        <dbReference type="PIRSR" id="PIRSR000097-2"/>
    </source>
</evidence>
<evidence type="ECO:0000256" key="2">
    <source>
        <dbReference type="PIRSR" id="PIRSR000097-1"/>
    </source>
</evidence>
<reference evidence="6" key="1">
    <citation type="journal article" date="2016" name="Proc. Natl. Acad. Sci. U.S.A.">
        <title>Lipid metabolic changes in an early divergent fungus govern the establishment of a mutualistic symbiosis with endobacteria.</title>
        <authorList>
            <person name="Lastovetsky O.A."/>
            <person name="Gaspar M.L."/>
            <person name="Mondo S.J."/>
            <person name="LaButti K.M."/>
            <person name="Sandor L."/>
            <person name="Grigoriev I.V."/>
            <person name="Henry S.A."/>
            <person name="Pawlowska T.E."/>
        </authorList>
    </citation>
    <scope>NUCLEOTIDE SEQUENCE [LARGE SCALE GENOMIC DNA]</scope>
    <source>
        <strain evidence="6">ATCC 52814</strain>
    </source>
</reference>
<dbReference type="Proteomes" id="UP000242414">
    <property type="component" value="Unassembled WGS sequence"/>
</dbReference>
<dbReference type="PROSITE" id="PS00062">
    <property type="entry name" value="ALDOKETO_REDUCTASE_2"/>
    <property type="match status" value="1"/>
</dbReference>